<dbReference type="GO" id="GO:0003955">
    <property type="term" value="F:NAD(P)H dehydrogenase (quinone) activity"/>
    <property type="evidence" value="ECO:0007669"/>
    <property type="project" value="UniProtKB-EC"/>
</dbReference>
<sequence length="143" mass="15756">MAKAIVIYETRSGNTEMMAKAIETGLKEAGVEVERKKAARANADDLKDVDAIVLGSPTYVRNLIAAMKTFLFEMDKVDLKGKVGAAFGSYGWSGESIEILTETMKNLAGMNVIEPGLRINRRPTEKGLEECREFGKKIAERIK</sequence>
<feature type="domain" description="Flavodoxin-like" evidence="1">
    <location>
        <begin position="4"/>
        <end position="139"/>
    </location>
</feature>
<gene>
    <name evidence="2" type="ORF">EIAEIAFH_00017</name>
</gene>
<dbReference type="GO" id="GO:0010181">
    <property type="term" value="F:FMN binding"/>
    <property type="evidence" value="ECO:0007669"/>
    <property type="project" value="InterPro"/>
</dbReference>
<dbReference type="InterPro" id="IPR001226">
    <property type="entry name" value="Flavodoxin_CS"/>
</dbReference>
<dbReference type="CDD" id="cd00133">
    <property type="entry name" value="PTS_IIB"/>
    <property type="match status" value="1"/>
</dbReference>
<organism evidence="2">
    <name type="scientific">Candidatus Methanophagaceae archaeon ANME-1 ERB6</name>
    <dbReference type="NCBI Taxonomy" id="2759912"/>
    <lineage>
        <taxon>Archaea</taxon>
        <taxon>Methanobacteriati</taxon>
        <taxon>Methanobacteriota</taxon>
        <taxon>Stenosarchaea group</taxon>
        <taxon>Methanomicrobia</taxon>
        <taxon>Candidatus Methanophagales</taxon>
        <taxon>Candidatus Methanophagaceae</taxon>
    </lineage>
</organism>
<dbReference type="EC" id="1.6.5.2" evidence="2"/>
<accession>A0A7G9YXX8</accession>
<evidence type="ECO:0000259" key="1">
    <source>
        <dbReference type="PROSITE" id="PS50902"/>
    </source>
</evidence>
<dbReference type="Gene3D" id="3.40.50.360">
    <property type="match status" value="1"/>
</dbReference>
<dbReference type="GO" id="GO:0009055">
    <property type="term" value="F:electron transfer activity"/>
    <property type="evidence" value="ECO:0007669"/>
    <property type="project" value="InterPro"/>
</dbReference>
<dbReference type="InterPro" id="IPR029039">
    <property type="entry name" value="Flavoprotein-like_sf"/>
</dbReference>
<dbReference type="EMBL" id="MT631523">
    <property type="protein sequence ID" value="QNO52862.1"/>
    <property type="molecule type" value="Genomic_DNA"/>
</dbReference>
<proteinExistence type="predicted"/>
<evidence type="ECO:0000313" key="2">
    <source>
        <dbReference type="EMBL" id="QNO52862.1"/>
    </source>
</evidence>
<keyword evidence="2" id="KW-0560">Oxidoreductase</keyword>
<protein>
    <submittedName>
        <fullName evidence="2">NAD(P)H dehydrogenase (Quinone)</fullName>
        <ecNumber evidence="2">1.6.5.2</ecNumber>
    </submittedName>
</protein>
<reference evidence="2" key="1">
    <citation type="submission" date="2020-06" db="EMBL/GenBank/DDBJ databases">
        <title>Unique genomic features of the anaerobic methanotrophic archaea.</title>
        <authorList>
            <person name="Chadwick G.L."/>
            <person name="Skennerton C.T."/>
            <person name="Laso-Perez R."/>
            <person name="Leu A.O."/>
            <person name="Speth D.R."/>
            <person name="Yu H."/>
            <person name="Morgan-Lang C."/>
            <person name="Hatzenpichler R."/>
            <person name="Goudeau D."/>
            <person name="Malmstrom R."/>
            <person name="Brazelton W.J."/>
            <person name="Woyke T."/>
            <person name="Hallam S.J."/>
            <person name="Tyson G.W."/>
            <person name="Wegener G."/>
            <person name="Boetius A."/>
            <person name="Orphan V."/>
        </authorList>
    </citation>
    <scope>NUCLEOTIDE SEQUENCE</scope>
</reference>
<dbReference type="AlphaFoldDB" id="A0A7G9YXX8"/>
<dbReference type="SUPFAM" id="SSF52218">
    <property type="entry name" value="Flavoproteins"/>
    <property type="match status" value="1"/>
</dbReference>
<dbReference type="PANTHER" id="PTHR43717">
    <property type="entry name" value="ANAEROBIC NITRIC OXIDE REDUCTASE FLAVORUBREDOXIN"/>
    <property type="match status" value="1"/>
</dbReference>
<dbReference type="InterPro" id="IPR008254">
    <property type="entry name" value="Flavodoxin/NO_synth"/>
</dbReference>
<dbReference type="PROSITE" id="PS00201">
    <property type="entry name" value="FLAVODOXIN"/>
    <property type="match status" value="1"/>
</dbReference>
<name>A0A7G9YXX8_9EURY</name>
<dbReference type="PANTHER" id="PTHR43717:SF1">
    <property type="entry name" value="ANAEROBIC NITRIC OXIDE REDUCTASE FLAVORUBREDOXIN"/>
    <property type="match status" value="1"/>
</dbReference>
<dbReference type="Pfam" id="PF00258">
    <property type="entry name" value="Flavodoxin_1"/>
    <property type="match status" value="1"/>
</dbReference>
<dbReference type="PROSITE" id="PS50902">
    <property type="entry name" value="FLAVODOXIN_LIKE"/>
    <property type="match status" value="1"/>
</dbReference>